<keyword evidence="2" id="KW-0067">ATP-binding</keyword>
<evidence type="ECO:0000313" key="5">
    <source>
        <dbReference type="Proteomes" id="UP000831537"/>
    </source>
</evidence>
<dbReference type="CDD" id="cd00009">
    <property type="entry name" value="AAA"/>
    <property type="match status" value="1"/>
</dbReference>
<dbReference type="InterPro" id="IPR028350">
    <property type="entry name" value="DNAC/IstB-like"/>
</dbReference>
<dbReference type="InterPro" id="IPR027417">
    <property type="entry name" value="P-loop_NTPase"/>
</dbReference>
<organism evidence="4 5">
    <name type="scientific">Gracilibacillus salinarum</name>
    <dbReference type="NCBI Taxonomy" id="2932255"/>
    <lineage>
        <taxon>Bacteria</taxon>
        <taxon>Bacillati</taxon>
        <taxon>Bacillota</taxon>
        <taxon>Bacilli</taxon>
        <taxon>Bacillales</taxon>
        <taxon>Bacillaceae</taxon>
        <taxon>Gracilibacillus</taxon>
    </lineage>
</organism>
<dbReference type="PANTHER" id="PTHR30050">
    <property type="entry name" value="CHROMOSOMAL REPLICATION INITIATOR PROTEIN DNAA"/>
    <property type="match status" value="1"/>
</dbReference>
<dbReference type="PIRSF" id="PIRSF003073">
    <property type="entry name" value="DNAC_TnpB_IstB"/>
    <property type="match status" value="1"/>
</dbReference>
<dbReference type="InterPro" id="IPR047661">
    <property type="entry name" value="IstB"/>
</dbReference>
<dbReference type="EMBL" id="CP095071">
    <property type="protein sequence ID" value="UOQ84624.1"/>
    <property type="molecule type" value="Genomic_DNA"/>
</dbReference>
<sequence length="250" mass="29104">MMNKDTRQKLTEMNLKGMIESYDLQGSKDFDDMSFDQRFQLLVDNEYSRRQSNRLQRLIRQAKFIEPQACVEEIEFHEDRKIDKHLILELFTCNYIKEGRNVILMGATGSGKSYISNALGIAACRNFFHVKYIRLPELIDELVVAKTMADGSLRKILNKYKKVDLLIIDEWLLVNLSEDQSTILLEIIENRHQRLSTIFCSQFAPEGWHSRIGHQQLADAILDRIVHNSYKITLDGDISMRERHGLKGGR</sequence>
<evidence type="ECO:0000259" key="3">
    <source>
        <dbReference type="Pfam" id="PF01695"/>
    </source>
</evidence>
<name>A0ABY4GK72_9BACI</name>
<dbReference type="Proteomes" id="UP000831537">
    <property type="component" value="Chromosome"/>
</dbReference>
<accession>A0ABY4GK72</accession>
<evidence type="ECO:0000256" key="1">
    <source>
        <dbReference type="ARBA" id="ARBA00022741"/>
    </source>
</evidence>
<evidence type="ECO:0000256" key="2">
    <source>
        <dbReference type="ARBA" id="ARBA00022840"/>
    </source>
</evidence>
<evidence type="ECO:0000313" key="4">
    <source>
        <dbReference type="EMBL" id="UOQ84624.1"/>
    </source>
</evidence>
<gene>
    <name evidence="4" type="primary">istB</name>
    <name evidence="4" type="ORF">MUN87_18480</name>
</gene>
<dbReference type="RefSeq" id="WP_244742645.1">
    <property type="nucleotide sequence ID" value="NZ_CP095071.1"/>
</dbReference>
<dbReference type="Gene3D" id="3.40.50.300">
    <property type="entry name" value="P-loop containing nucleotide triphosphate hydrolases"/>
    <property type="match status" value="1"/>
</dbReference>
<feature type="domain" description="IstB-like ATP-binding" evidence="3">
    <location>
        <begin position="10"/>
        <end position="245"/>
    </location>
</feature>
<dbReference type="Pfam" id="PF01695">
    <property type="entry name" value="IstB_IS21"/>
    <property type="match status" value="1"/>
</dbReference>
<proteinExistence type="predicted"/>
<dbReference type="SUPFAM" id="SSF52540">
    <property type="entry name" value="P-loop containing nucleoside triphosphate hydrolases"/>
    <property type="match status" value="1"/>
</dbReference>
<dbReference type="NCBIfam" id="NF038214">
    <property type="entry name" value="IS21_help_AAA"/>
    <property type="match status" value="1"/>
</dbReference>
<dbReference type="PANTHER" id="PTHR30050:SF4">
    <property type="entry name" value="ATP-BINDING PROTEIN RV3427C IN INSERTION SEQUENCE-RELATED"/>
    <property type="match status" value="1"/>
</dbReference>
<reference evidence="4 5" key="1">
    <citation type="submission" date="2022-04" db="EMBL/GenBank/DDBJ databases">
        <title>Gracilibacillus sp. isolated from saltern.</title>
        <authorList>
            <person name="Won M."/>
            <person name="Lee C.-M."/>
            <person name="Woen H.-Y."/>
            <person name="Kwon S.-W."/>
        </authorList>
    </citation>
    <scope>NUCLEOTIDE SEQUENCE [LARGE SCALE GENOMIC DNA]</scope>
    <source>
        <strain evidence="4 5">SSPM10-3</strain>
    </source>
</reference>
<keyword evidence="1" id="KW-0547">Nucleotide-binding</keyword>
<protein>
    <submittedName>
        <fullName evidence="4">IS21-like element helper ATPase IstB</fullName>
    </submittedName>
</protein>
<dbReference type="InterPro" id="IPR002611">
    <property type="entry name" value="IstB_ATP-bd"/>
</dbReference>
<keyword evidence="5" id="KW-1185">Reference proteome</keyword>